<gene>
    <name evidence="2" type="ORF">BGE01nite_30770</name>
</gene>
<comment type="caution">
    <text evidence="2">The sequence shown here is derived from an EMBL/GenBank/DDBJ whole genome shotgun (WGS) entry which is preliminary data.</text>
</comment>
<evidence type="ECO:0000313" key="2">
    <source>
        <dbReference type="EMBL" id="GEP43786.1"/>
    </source>
</evidence>
<evidence type="ECO:0000313" key="3">
    <source>
        <dbReference type="Proteomes" id="UP000321577"/>
    </source>
</evidence>
<reference evidence="2 3" key="1">
    <citation type="submission" date="2019-07" db="EMBL/GenBank/DDBJ databases">
        <title>Whole genome shotgun sequence of Brevifollis gellanilyticus NBRC 108608.</title>
        <authorList>
            <person name="Hosoyama A."/>
            <person name="Uohara A."/>
            <person name="Ohji S."/>
            <person name="Ichikawa N."/>
        </authorList>
    </citation>
    <scope>NUCLEOTIDE SEQUENCE [LARGE SCALE GENOMIC DNA]</scope>
    <source>
        <strain evidence="2 3">NBRC 108608</strain>
    </source>
</reference>
<dbReference type="Proteomes" id="UP000321577">
    <property type="component" value="Unassembled WGS sequence"/>
</dbReference>
<organism evidence="2 3">
    <name type="scientific">Brevifollis gellanilyticus</name>
    <dbReference type="NCBI Taxonomy" id="748831"/>
    <lineage>
        <taxon>Bacteria</taxon>
        <taxon>Pseudomonadati</taxon>
        <taxon>Verrucomicrobiota</taxon>
        <taxon>Verrucomicrobiia</taxon>
        <taxon>Verrucomicrobiales</taxon>
        <taxon>Verrucomicrobiaceae</taxon>
    </lineage>
</organism>
<keyword evidence="3" id="KW-1185">Reference proteome</keyword>
<dbReference type="EMBL" id="BKAG01000021">
    <property type="protein sequence ID" value="GEP43786.1"/>
    <property type="molecule type" value="Genomic_DNA"/>
</dbReference>
<name>A0A512MAM5_9BACT</name>
<proteinExistence type="predicted"/>
<sequence length="463" mass="49185">MGWSEGLVNNFMQPNSPFPTEDTANVNSPDCAFHQWSWEAFAWAITLVNDAGSDSKVPRFLTLHRPDELLPAPGGVLKKAGPRALVLGGRSLIAHGTAGFKEDAGAIVEADGNMMVGLNGYPVYASVHMNDSYFNTAKANLIATGDYQKNAPNDPYFEVGAAVFKATWMRVDDVSQAPKGSYTTTATVPRLSTTTKPNQKGGTTTTIAPNGQTDTVTVALVGLHVVGYTVNHPEFLWGTFEHNLNSPMVPDGTFSPSGSSSTGYTFYTANTSYANANLAAVPPQLTLNESTQKLTPATQTVLQWATGGENHPDGPKNIQNINSQAQGIVAKLENVQNLFANYNLIGTVWLQPNTYVAGNPASTAGNLNKLATGSITLANTTAETFVQSPSSKAMLNCFMCHNATSYSFQPPALATARIAISHVLAIGTDKAVQNEVSGSTSAPKATAEAPVENKVQKKKKKEK</sequence>
<feature type="region of interest" description="Disordered" evidence="1">
    <location>
        <begin position="435"/>
        <end position="463"/>
    </location>
</feature>
<evidence type="ECO:0000256" key="1">
    <source>
        <dbReference type="SAM" id="MobiDB-lite"/>
    </source>
</evidence>
<dbReference type="AlphaFoldDB" id="A0A512MAM5"/>
<protein>
    <submittedName>
        <fullName evidence="2">Uncharacterized protein</fullName>
    </submittedName>
</protein>
<accession>A0A512MAM5</accession>